<dbReference type="Gene3D" id="2.130.10.130">
    <property type="entry name" value="Integrin alpha, N-terminal"/>
    <property type="match status" value="2"/>
</dbReference>
<keyword evidence="5" id="KW-1185">Reference proteome</keyword>
<organism evidence="4 5">
    <name type="scientific">Fodinibius salicampi</name>
    <dbReference type="NCBI Taxonomy" id="1920655"/>
    <lineage>
        <taxon>Bacteria</taxon>
        <taxon>Pseudomonadati</taxon>
        <taxon>Balneolota</taxon>
        <taxon>Balneolia</taxon>
        <taxon>Balneolales</taxon>
        <taxon>Balneolaceae</taxon>
        <taxon>Fodinibius</taxon>
    </lineage>
</organism>
<dbReference type="Proteomes" id="UP001207337">
    <property type="component" value="Unassembled WGS sequence"/>
</dbReference>
<reference evidence="4 5" key="1">
    <citation type="submission" date="2021-11" db="EMBL/GenBank/DDBJ databases">
        <title>Aliifidinibius sp. nov., a new bacterium isolated from saline soil.</title>
        <authorList>
            <person name="Galisteo C."/>
            <person name="De La Haba R."/>
            <person name="Sanchez-Porro C."/>
            <person name="Ventosa A."/>
        </authorList>
    </citation>
    <scope>NUCLEOTIDE SEQUENCE [LARGE SCALE GENOMIC DNA]</scope>
    <source>
        <strain evidence="4 5">KACC 190600</strain>
    </source>
</reference>
<gene>
    <name evidence="4" type="ORF">LQ318_04745</name>
</gene>
<keyword evidence="2" id="KW-1133">Transmembrane helix</keyword>
<keyword evidence="2" id="KW-0472">Membrane</keyword>
<feature type="domain" description="ASPIC/UnbV" evidence="3">
    <location>
        <begin position="527"/>
        <end position="593"/>
    </location>
</feature>
<evidence type="ECO:0000256" key="1">
    <source>
        <dbReference type="ARBA" id="ARBA00022729"/>
    </source>
</evidence>
<keyword evidence="1" id="KW-0732">Signal</keyword>
<dbReference type="InterPro" id="IPR013517">
    <property type="entry name" value="FG-GAP"/>
</dbReference>
<feature type="transmembrane region" description="Helical" evidence="2">
    <location>
        <begin position="12"/>
        <end position="30"/>
    </location>
</feature>
<dbReference type="Pfam" id="PF13517">
    <property type="entry name" value="FG-GAP_3"/>
    <property type="match status" value="3"/>
</dbReference>
<dbReference type="PANTHER" id="PTHR16026">
    <property type="entry name" value="CARTILAGE ACIDIC PROTEIN 1"/>
    <property type="match status" value="1"/>
</dbReference>
<dbReference type="Pfam" id="PF07593">
    <property type="entry name" value="UnbV_ASPIC"/>
    <property type="match status" value="1"/>
</dbReference>
<evidence type="ECO:0000313" key="4">
    <source>
        <dbReference type="EMBL" id="MCW9712209.1"/>
    </source>
</evidence>
<dbReference type="SUPFAM" id="SSF69318">
    <property type="entry name" value="Integrin alpha N-terminal domain"/>
    <property type="match status" value="2"/>
</dbReference>
<evidence type="ECO:0000313" key="5">
    <source>
        <dbReference type="Proteomes" id="UP001207337"/>
    </source>
</evidence>
<keyword evidence="2" id="KW-0812">Transmembrane</keyword>
<protein>
    <submittedName>
        <fullName evidence="4">CRTAC1 family protein</fullName>
    </submittedName>
</protein>
<comment type="caution">
    <text evidence="4">The sequence shown here is derived from an EMBL/GenBank/DDBJ whole genome shotgun (WGS) entry which is preliminary data.</text>
</comment>
<dbReference type="InterPro" id="IPR011519">
    <property type="entry name" value="UnbV_ASPIC"/>
</dbReference>
<dbReference type="PANTHER" id="PTHR16026:SF0">
    <property type="entry name" value="CARTILAGE ACIDIC PROTEIN 1"/>
    <property type="match status" value="1"/>
</dbReference>
<dbReference type="EMBL" id="JAJNDC010000001">
    <property type="protein sequence ID" value="MCW9712209.1"/>
    <property type="molecule type" value="Genomic_DNA"/>
</dbReference>
<name>A0ABT3PWH5_9BACT</name>
<dbReference type="InterPro" id="IPR027039">
    <property type="entry name" value="Crtac1"/>
</dbReference>
<proteinExistence type="predicted"/>
<evidence type="ECO:0000256" key="2">
    <source>
        <dbReference type="SAM" id="Phobius"/>
    </source>
</evidence>
<accession>A0ABT3PWH5</accession>
<sequence length="602" mass="66601">MKSEEQTTNKIPLIAFFLVLLAVPVLIANYSNWFGDDTSFDQERALERYGFYLEDVTEDWGIDFIHREPEFDSKLDHIMPQIASVGASVAVVDFNNDRLQDFYVTNSDYGAPNALYKNNGNGNFENVAEELGIALVNNAETGVSMSSVWGDYDNDGYEDLFLVKWGKPALYHNDQGDGFTKVDMGEDFPDWVNSNTAVWFDYNNDGRLDLFMGGYFHESVNLWDLETTRIMPESFEYAQNGGRKFLFRNLGNGEFEEVSKEVGLESNRWSYAASSIDLNGSGYPDLVIANDYGVDELFINQGGKKFVEKGEEAGMGFSPKSGMNVSFGDVMNSGRPAIYVTNITEQGVLLQGNNLWVPVNGEGEDVSFQNLAGNFNVELGGWSYGAQFGDLNLDGKLDLYVANGFVSDQKGTDYWYDFSMVAGGNKSIIADADNWPAMKGRSLSGYQENKIWLNDGAGKFNEVAEAVGGSLDLDSRSVAFADLTNDGRLEILIASQGGPLKIYKSNTAADKNWVSFQLKGSKSNKSAIGASVEVIWGDQNQKQFVQSASGFSSQSQRRLHFGLGENAQIDEAIISWPSGRTDTLNNPAVNQLHQIKENELNE</sequence>
<evidence type="ECO:0000259" key="3">
    <source>
        <dbReference type="Pfam" id="PF07593"/>
    </source>
</evidence>
<dbReference type="InterPro" id="IPR028994">
    <property type="entry name" value="Integrin_alpha_N"/>
</dbReference>
<dbReference type="RefSeq" id="WP_265787981.1">
    <property type="nucleotide sequence ID" value="NZ_BAABRS010000001.1"/>
</dbReference>